<evidence type="ECO:0000256" key="2">
    <source>
        <dbReference type="SAM" id="MobiDB-lite"/>
    </source>
</evidence>
<dbReference type="PANTHER" id="PTHR37610">
    <property type="entry name" value="CCHC-TYPE DOMAIN-CONTAINING PROTEIN"/>
    <property type="match status" value="1"/>
</dbReference>
<comment type="caution">
    <text evidence="4">The sequence shown here is derived from an EMBL/GenBank/DDBJ whole genome shotgun (WGS) entry which is preliminary data.</text>
</comment>
<name>A0A8T1XUA5_ARASU</name>
<feature type="compositionally biased region" description="Polar residues" evidence="2">
    <location>
        <begin position="22"/>
        <end position="61"/>
    </location>
</feature>
<keyword evidence="1" id="KW-0479">Metal-binding</keyword>
<dbReference type="OrthoDB" id="1103777at2759"/>
<dbReference type="InterPro" id="IPR001878">
    <property type="entry name" value="Znf_CCHC"/>
</dbReference>
<sequence>MGKRKTTSKYRTSTPDPPEISSPISNTKTRSSSPMRVASGSTHQPIATRSRPSSTPFTVSDSPDNIHSPFHLHSSDHPGLVLVPDLLDGTNYGTWIVAITTSIEAKNKFGFVDGSIVRPTEDDPYYHIWKRCNSMVKSWLLNSVSKQIYSSILYFATATEIWKDLHTRFHKSNLPRLYKLRQQIHSLRQGSMDLSTYHTKTQSLWEELSSLQVTARSVEDLLAERETNRVIDFLMGLNNTYDTVRSQILMKKSLPTLSEVYNLLDQDDSQRSACVPTGALDSSAFQVSQQSTQSSPSGNYQFQRKDKPICTFCGKTGHVMDKCYKKNGYPVGHPRFKFSRSPSAANVTADGIVEVPAVADNVKLSDDLSTEQMQKIVSFLNTRIHSSTITPEVHAVSVSSLPSSSSTGPAPGSFSGLNDWLLCLNVGLLS</sequence>
<proteinExistence type="predicted"/>
<feature type="region of interest" description="Disordered" evidence="2">
    <location>
        <begin position="1"/>
        <end position="61"/>
    </location>
</feature>
<dbReference type="EMBL" id="JAEFBJ010000013">
    <property type="protein sequence ID" value="KAG7537785.1"/>
    <property type="molecule type" value="Genomic_DNA"/>
</dbReference>
<dbReference type="PANTHER" id="PTHR37610:SF97">
    <property type="entry name" value="RETROTRANSPOSON GAG DOMAIN-CONTAINING PROTEIN"/>
    <property type="match status" value="1"/>
</dbReference>
<dbReference type="PROSITE" id="PS50158">
    <property type="entry name" value="ZF_CCHC"/>
    <property type="match status" value="1"/>
</dbReference>
<accession>A0A8T1XUA5</accession>
<keyword evidence="1" id="KW-0862">Zinc</keyword>
<dbReference type="Pfam" id="PF03732">
    <property type="entry name" value="Retrotrans_gag"/>
    <property type="match status" value="1"/>
</dbReference>
<evidence type="ECO:0000313" key="4">
    <source>
        <dbReference type="EMBL" id="KAG7537785.1"/>
    </source>
</evidence>
<dbReference type="Proteomes" id="UP000694251">
    <property type="component" value="Chromosome 13"/>
</dbReference>
<gene>
    <name evidence="4" type="ORF">ISN44_As13g016320</name>
</gene>
<reference evidence="4 5" key="1">
    <citation type="submission" date="2020-12" db="EMBL/GenBank/DDBJ databases">
        <title>Concerted genomic and epigenomic changes stabilize Arabidopsis allopolyploids.</title>
        <authorList>
            <person name="Chen Z."/>
        </authorList>
    </citation>
    <scope>NUCLEOTIDE SEQUENCE [LARGE SCALE GENOMIC DNA]</scope>
    <source>
        <strain evidence="4">As9502</strain>
        <tissue evidence="4">Leaf</tissue>
    </source>
</reference>
<organism evidence="4 5">
    <name type="scientific">Arabidopsis suecica</name>
    <name type="common">Swedish thale-cress</name>
    <name type="synonym">Cardaminopsis suecica</name>
    <dbReference type="NCBI Taxonomy" id="45249"/>
    <lineage>
        <taxon>Eukaryota</taxon>
        <taxon>Viridiplantae</taxon>
        <taxon>Streptophyta</taxon>
        <taxon>Embryophyta</taxon>
        <taxon>Tracheophyta</taxon>
        <taxon>Spermatophyta</taxon>
        <taxon>Magnoliopsida</taxon>
        <taxon>eudicotyledons</taxon>
        <taxon>Gunneridae</taxon>
        <taxon>Pentapetalae</taxon>
        <taxon>rosids</taxon>
        <taxon>malvids</taxon>
        <taxon>Brassicales</taxon>
        <taxon>Brassicaceae</taxon>
        <taxon>Camelineae</taxon>
        <taxon>Arabidopsis</taxon>
    </lineage>
</organism>
<dbReference type="Pfam" id="PF14244">
    <property type="entry name" value="Retrotran_gag_3"/>
    <property type="match status" value="1"/>
</dbReference>
<evidence type="ECO:0000259" key="3">
    <source>
        <dbReference type="PROSITE" id="PS50158"/>
    </source>
</evidence>
<feature type="domain" description="CCHC-type" evidence="3">
    <location>
        <begin position="310"/>
        <end position="323"/>
    </location>
</feature>
<protein>
    <submittedName>
        <fullName evidence="4">Zinc finger CCHC-type</fullName>
    </submittedName>
</protein>
<keyword evidence="1" id="KW-0863">Zinc-finger</keyword>
<evidence type="ECO:0000256" key="1">
    <source>
        <dbReference type="PROSITE-ProRule" id="PRU00047"/>
    </source>
</evidence>
<keyword evidence="5" id="KW-1185">Reference proteome</keyword>
<dbReference type="InterPro" id="IPR005162">
    <property type="entry name" value="Retrotrans_gag_dom"/>
</dbReference>
<dbReference type="InterPro" id="IPR029472">
    <property type="entry name" value="Copia-like_N"/>
</dbReference>
<dbReference type="GO" id="GO:0008270">
    <property type="term" value="F:zinc ion binding"/>
    <property type="evidence" value="ECO:0007669"/>
    <property type="project" value="UniProtKB-KW"/>
</dbReference>
<dbReference type="AlphaFoldDB" id="A0A8T1XUA5"/>
<dbReference type="GO" id="GO:0003676">
    <property type="term" value="F:nucleic acid binding"/>
    <property type="evidence" value="ECO:0007669"/>
    <property type="project" value="InterPro"/>
</dbReference>
<evidence type="ECO:0000313" key="5">
    <source>
        <dbReference type="Proteomes" id="UP000694251"/>
    </source>
</evidence>